<keyword evidence="5" id="KW-0408">Iron</keyword>
<evidence type="ECO:0000256" key="2">
    <source>
        <dbReference type="ARBA" id="ARBA00022485"/>
    </source>
</evidence>
<feature type="non-terminal residue" evidence="7">
    <location>
        <position position="154"/>
    </location>
</feature>
<evidence type="ECO:0000313" key="7">
    <source>
        <dbReference type="EMBL" id="SVE14594.1"/>
    </source>
</evidence>
<keyword evidence="2" id="KW-0004">4Fe-4S</keyword>
<dbReference type="GO" id="GO:0044689">
    <property type="term" value="F:7,8-didemethyl-8-hydroxy-5-deazariboflavin synthase activity"/>
    <property type="evidence" value="ECO:0007669"/>
    <property type="project" value="TreeGrafter"/>
</dbReference>
<dbReference type="GO" id="GO:0051539">
    <property type="term" value="F:4 iron, 4 sulfur cluster binding"/>
    <property type="evidence" value="ECO:0007669"/>
    <property type="project" value="UniProtKB-KW"/>
</dbReference>
<dbReference type="InterPro" id="IPR007197">
    <property type="entry name" value="rSAM"/>
</dbReference>
<dbReference type="EMBL" id="UINC01197222">
    <property type="protein sequence ID" value="SVE14594.1"/>
    <property type="molecule type" value="Genomic_DNA"/>
</dbReference>
<accession>A0A383B3W7</accession>
<dbReference type="SUPFAM" id="SSF102114">
    <property type="entry name" value="Radical SAM enzymes"/>
    <property type="match status" value="1"/>
</dbReference>
<dbReference type="GO" id="GO:0046872">
    <property type="term" value="F:metal ion binding"/>
    <property type="evidence" value="ECO:0007669"/>
    <property type="project" value="UniProtKB-KW"/>
</dbReference>
<keyword evidence="4" id="KW-0479">Metal-binding</keyword>
<evidence type="ECO:0000256" key="4">
    <source>
        <dbReference type="ARBA" id="ARBA00022723"/>
    </source>
</evidence>
<evidence type="ECO:0000256" key="1">
    <source>
        <dbReference type="ARBA" id="ARBA00001966"/>
    </source>
</evidence>
<evidence type="ECO:0000256" key="3">
    <source>
        <dbReference type="ARBA" id="ARBA00022691"/>
    </source>
</evidence>
<dbReference type="PANTHER" id="PTHR43076:SF15">
    <property type="entry name" value="7,8-DIDEMETHYL-8-HYDROXY-5-DEAZARIBOFLAVIN SYNTHASE"/>
    <property type="match status" value="1"/>
</dbReference>
<comment type="cofactor">
    <cofactor evidence="1">
        <name>[4Fe-4S] cluster</name>
        <dbReference type="ChEBI" id="CHEBI:49883"/>
    </cofactor>
</comment>
<name>A0A383B3W7_9ZZZZ</name>
<sequence>VNDTKIFEKSIEQRITRSDIEHLLVEDELLLPKLMKTASAIRDYGKGNVITYSPKVFIPLTKLCRDTCGYCTFRKDPEYEVPYMSPEEVLSLAITGDQMGCTEALFTLGERPEQKYDVAKQWLSKYGYRSTIEYLVEMNRLVFEKSNLFPHSNP</sequence>
<organism evidence="7">
    <name type="scientific">marine metagenome</name>
    <dbReference type="NCBI Taxonomy" id="408172"/>
    <lineage>
        <taxon>unclassified sequences</taxon>
        <taxon>metagenomes</taxon>
        <taxon>ecological metagenomes</taxon>
    </lineage>
</organism>
<dbReference type="AlphaFoldDB" id="A0A383B3W7"/>
<evidence type="ECO:0000256" key="6">
    <source>
        <dbReference type="ARBA" id="ARBA00023014"/>
    </source>
</evidence>
<dbReference type="InterPro" id="IPR058240">
    <property type="entry name" value="rSAM_sf"/>
</dbReference>
<evidence type="ECO:0000256" key="5">
    <source>
        <dbReference type="ARBA" id="ARBA00023004"/>
    </source>
</evidence>
<dbReference type="PANTHER" id="PTHR43076">
    <property type="entry name" value="FO SYNTHASE (COFH)"/>
    <property type="match status" value="1"/>
</dbReference>
<protein>
    <recommendedName>
        <fullName evidence="8">Radical SAM core domain-containing protein</fullName>
    </recommendedName>
</protein>
<dbReference type="InterPro" id="IPR013785">
    <property type="entry name" value="Aldolase_TIM"/>
</dbReference>
<dbReference type="Gene3D" id="3.20.20.70">
    <property type="entry name" value="Aldolase class I"/>
    <property type="match status" value="1"/>
</dbReference>
<keyword evidence="6" id="KW-0411">Iron-sulfur</keyword>
<dbReference type="SFLD" id="SFLDS00029">
    <property type="entry name" value="Radical_SAM"/>
    <property type="match status" value="1"/>
</dbReference>
<feature type="non-terminal residue" evidence="7">
    <location>
        <position position="1"/>
    </location>
</feature>
<proteinExistence type="predicted"/>
<dbReference type="InterPro" id="IPR034405">
    <property type="entry name" value="F420"/>
</dbReference>
<gene>
    <name evidence="7" type="ORF">METZ01_LOCUS467448</name>
</gene>
<reference evidence="7" key="1">
    <citation type="submission" date="2018-05" db="EMBL/GenBank/DDBJ databases">
        <authorList>
            <person name="Lanie J.A."/>
            <person name="Ng W.-L."/>
            <person name="Kazmierczak K.M."/>
            <person name="Andrzejewski T.M."/>
            <person name="Davidsen T.M."/>
            <person name="Wayne K.J."/>
            <person name="Tettelin H."/>
            <person name="Glass J.I."/>
            <person name="Rusch D."/>
            <person name="Podicherti R."/>
            <person name="Tsui H.-C.T."/>
            <person name="Winkler M.E."/>
        </authorList>
    </citation>
    <scope>NUCLEOTIDE SEQUENCE</scope>
</reference>
<keyword evidence="3" id="KW-0949">S-adenosyl-L-methionine</keyword>
<evidence type="ECO:0008006" key="8">
    <source>
        <dbReference type="Google" id="ProtNLM"/>
    </source>
</evidence>